<evidence type="ECO:0008006" key="4">
    <source>
        <dbReference type="Google" id="ProtNLM"/>
    </source>
</evidence>
<evidence type="ECO:0000256" key="1">
    <source>
        <dbReference type="SAM" id="MobiDB-lite"/>
    </source>
</evidence>
<dbReference type="SUPFAM" id="SSF55961">
    <property type="entry name" value="Bet v1-like"/>
    <property type="match status" value="1"/>
</dbReference>
<dbReference type="AlphaFoldDB" id="A0A1G7BAB5"/>
<feature type="compositionally biased region" description="Basic and acidic residues" evidence="1">
    <location>
        <begin position="155"/>
        <end position="169"/>
    </location>
</feature>
<dbReference type="Pfam" id="PF06240">
    <property type="entry name" value="COXG"/>
    <property type="match status" value="1"/>
</dbReference>
<feature type="region of interest" description="Disordered" evidence="1">
    <location>
        <begin position="146"/>
        <end position="169"/>
    </location>
</feature>
<sequence>MQMSDTREIAAEPAAVYAALLDPVVLRACVPGAQEVTGNPEEGYTATVVQKVGPVKATFKGVVTMSDMVTGESLTITGEGKGGAAGFAKGGARVRLAPSESGGTLLSYDVEAKVGGKLAQLGSRLIDGFARKMADQFFDSLQAQFAPPAEDEAAPEEKKGWLGRLTGRD</sequence>
<protein>
    <recommendedName>
        <fullName evidence="4">Carbon monoxide dehydrogenase subunit G</fullName>
    </recommendedName>
</protein>
<dbReference type="PANTHER" id="PTHR38588:SF1">
    <property type="entry name" value="BLL0334 PROTEIN"/>
    <property type="match status" value="1"/>
</dbReference>
<dbReference type="InterPro" id="IPR010419">
    <property type="entry name" value="CO_DH_gsu"/>
</dbReference>
<keyword evidence="3" id="KW-1185">Reference proteome</keyword>
<dbReference type="Gene3D" id="3.30.530.20">
    <property type="match status" value="1"/>
</dbReference>
<name>A0A1G7BAB5_9RHOB</name>
<dbReference type="RefSeq" id="WP_093035414.1">
    <property type="nucleotide sequence ID" value="NZ_FMZV01000016.1"/>
</dbReference>
<dbReference type="PANTHER" id="PTHR38588">
    <property type="entry name" value="BLL0334 PROTEIN"/>
    <property type="match status" value="1"/>
</dbReference>
<organism evidence="2 3">
    <name type="scientific">Ruegeria marina</name>
    <dbReference type="NCBI Taxonomy" id="639004"/>
    <lineage>
        <taxon>Bacteria</taxon>
        <taxon>Pseudomonadati</taxon>
        <taxon>Pseudomonadota</taxon>
        <taxon>Alphaproteobacteria</taxon>
        <taxon>Rhodobacterales</taxon>
        <taxon>Roseobacteraceae</taxon>
        <taxon>Ruegeria</taxon>
    </lineage>
</organism>
<dbReference type="EMBL" id="FMZV01000016">
    <property type="protein sequence ID" value="SDE24078.1"/>
    <property type="molecule type" value="Genomic_DNA"/>
</dbReference>
<accession>A0A1G7BAB5</accession>
<proteinExistence type="predicted"/>
<dbReference type="InterPro" id="IPR023393">
    <property type="entry name" value="START-like_dom_sf"/>
</dbReference>
<dbReference type="OrthoDB" id="9787428at2"/>
<dbReference type="STRING" id="639004.SAMN04488239_11632"/>
<dbReference type="CDD" id="cd05018">
    <property type="entry name" value="CoxG"/>
    <property type="match status" value="1"/>
</dbReference>
<reference evidence="3" key="1">
    <citation type="submission" date="2016-10" db="EMBL/GenBank/DDBJ databases">
        <authorList>
            <person name="Varghese N."/>
            <person name="Submissions S."/>
        </authorList>
    </citation>
    <scope>NUCLEOTIDE SEQUENCE [LARGE SCALE GENOMIC DNA]</scope>
    <source>
        <strain evidence="3">CGMCC 1.9108</strain>
    </source>
</reference>
<evidence type="ECO:0000313" key="3">
    <source>
        <dbReference type="Proteomes" id="UP000199628"/>
    </source>
</evidence>
<gene>
    <name evidence="2" type="ORF">SAMN04488239_11632</name>
</gene>
<evidence type="ECO:0000313" key="2">
    <source>
        <dbReference type="EMBL" id="SDE24078.1"/>
    </source>
</evidence>
<dbReference type="Proteomes" id="UP000199628">
    <property type="component" value="Unassembled WGS sequence"/>
</dbReference>